<dbReference type="AlphaFoldDB" id="A0A8K0TI27"/>
<dbReference type="OrthoDB" id="3557394at2759"/>
<dbReference type="EMBL" id="JAGPXD010000003">
    <property type="protein sequence ID" value="KAH7361846.1"/>
    <property type="molecule type" value="Genomic_DNA"/>
</dbReference>
<evidence type="ECO:0000256" key="1">
    <source>
        <dbReference type="SAM" id="MobiDB-lite"/>
    </source>
</evidence>
<organism evidence="2 3">
    <name type="scientific">Plectosphaerella cucumerina</name>
    <dbReference type="NCBI Taxonomy" id="40658"/>
    <lineage>
        <taxon>Eukaryota</taxon>
        <taxon>Fungi</taxon>
        <taxon>Dikarya</taxon>
        <taxon>Ascomycota</taxon>
        <taxon>Pezizomycotina</taxon>
        <taxon>Sordariomycetes</taxon>
        <taxon>Hypocreomycetidae</taxon>
        <taxon>Glomerellales</taxon>
        <taxon>Plectosphaerellaceae</taxon>
        <taxon>Plectosphaerella</taxon>
    </lineage>
</organism>
<protein>
    <submittedName>
        <fullName evidence="2">Uncharacterized protein</fullName>
    </submittedName>
</protein>
<accession>A0A8K0TI27</accession>
<dbReference type="Proteomes" id="UP000813385">
    <property type="component" value="Unassembled WGS sequence"/>
</dbReference>
<feature type="region of interest" description="Disordered" evidence="1">
    <location>
        <begin position="66"/>
        <end position="86"/>
    </location>
</feature>
<sequence length="208" mass="23552">MVFYYLLLEATFRDSKPQCSSTSSPQGVGEWTFPSFRYSTLDLNILQKNHPGSLVTDLWIIELSSDGEKEPRSQGSTKQPDGQEGCPKWAGMSFACLIIGSTESNLLGNLLSTRQTLSRGVLHQRGELIQLASVPCVDTPHDRMSDDQWRAWKRQFIFQNLTKINMVKIFAEPAFKQAVGSEHTWRFWPEECPGRQDLEDFMATGTLT</sequence>
<gene>
    <name evidence="2" type="ORF">B0T11DRAFT_279710</name>
</gene>
<evidence type="ECO:0000313" key="2">
    <source>
        <dbReference type="EMBL" id="KAH7361846.1"/>
    </source>
</evidence>
<evidence type="ECO:0000313" key="3">
    <source>
        <dbReference type="Proteomes" id="UP000813385"/>
    </source>
</evidence>
<comment type="caution">
    <text evidence="2">The sequence shown here is derived from an EMBL/GenBank/DDBJ whole genome shotgun (WGS) entry which is preliminary data.</text>
</comment>
<proteinExistence type="predicted"/>
<name>A0A8K0TI27_9PEZI</name>
<reference evidence="2" key="1">
    <citation type="journal article" date="2021" name="Nat. Commun.">
        <title>Genetic determinants of endophytism in the Arabidopsis root mycobiome.</title>
        <authorList>
            <person name="Mesny F."/>
            <person name="Miyauchi S."/>
            <person name="Thiergart T."/>
            <person name="Pickel B."/>
            <person name="Atanasova L."/>
            <person name="Karlsson M."/>
            <person name="Huettel B."/>
            <person name="Barry K.W."/>
            <person name="Haridas S."/>
            <person name="Chen C."/>
            <person name="Bauer D."/>
            <person name="Andreopoulos W."/>
            <person name="Pangilinan J."/>
            <person name="LaButti K."/>
            <person name="Riley R."/>
            <person name="Lipzen A."/>
            <person name="Clum A."/>
            <person name="Drula E."/>
            <person name="Henrissat B."/>
            <person name="Kohler A."/>
            <person name="Grigoriev I.V."/>
            <person name="Martin F.M."/>
            <person name="Hacquard S."/>
        </authorList>
    </citation>
    <scope>NUCLEOTIDE SEQUENCE</scope>
    <source>
        <strain evidence="2">MPI-CAGE-AT-0016</strain>
    </source>
</reference>
<keyword evidence="3" id="KW-1185">Reference proteome</keyword>